<dbReference type="Proteomes" id="UP000281738">
    <property type="component" value="Unassembled WGS sequence"/>
</dbReference>
<reference evidence="5 6" key="1">
    <citation type="submission" date="2018-11" db="EMBL/GenBank/DDBJ databases">
        <title>Sequencing the genomes of 1000 actinobacteria strains.</title>
        <authorList>
            <person name="Klenk H.-P."/>
        </authorList>
    </citation>
    <scope>NUCLEOTIDE SEQUENCE [LARGE SCALE GENOMIC DNA]</scope>
    <source>
        <strain evidence="5 6">DSM 12652</strain>
    </source>
</reference>
<evidence type="ECO:0000313" key="5">
    <source>
        <dbReference type="EMBL" id="ROR93047.1"/>
    </source>
</evidence>
<dbReference type="SUPFAM" id="SSF53597">
    <property type="entry name" value="Dihydrofolate reductase-like"/>
    <property type="match status" value="1"/>
</dbReference>
<evidence type="ECO:0000256" key="1">
    <source>
        <dbReference type="ARBA" id="ARBA00005104"/>
    </source>
</evidence>
<comment type="caution">
    <text evidence="5">The sequence shown here is derived from an EMBL/GenBank/DDBJ whole genome shotgun (WGS) entry which is preliminary data.</text>
</comment>
<feature type="domain" description="Bacterial bifunctional deaminase-reductase C-terminal" evidence="4">
    <location>
        <begin position="35"/>
        <end position="217"/>
    </location>
</feature>
<sequence length="252" mass="26776">MLCGVEIIFGPERGPVAVDDLPRHYPWPERDGAAYVRAMMVCTLDGAAAGADGLSGSISGDADGEVFVAVRRFADAVLVGGGTLKSEEYGALRSTADDAERRVAAGQAEAPVIAVVSGSLDLPLGEDGFTGSTRRPLVFTTADPDPERLAAVRERCEVVHADGAEVEVSWVIDRLVERGLWRIVCEGGPTLLRDAADQGRLDEADLTFSPMLVGTASTPDTELLGDPRSFALTQVIAAEEFLMARYTRRDVA</sequence>
<dbReference type="Pfam" id="PF01872">
    <property type="entry name" value="RibD_C"/>
    <property type="match status" value="1"/>
</dbReference>
<dbReference type="AlphaFoldDB" id="A0A3N2CZS8"/>
<dbReference type="InterPro" id="IPR050765">
    <property type="entry name" value="Riboflavin_Biosynth_HTPR"/>
</dbReference>
<dbReference type="PANTHER" id="PTHR38011:SF7">
    <property type="entry name" value="2,5-DIAMINO-6-RIBOSYLAMINO-4(3H)-PYRIMIDINONE 5'-PHOSPHATE REDUCTASE"/>
    <property type="match status" value="1"/>
</dbReference>
<evidence type="ECO:0000259" key="4">
    <source>
        <dbReference type="Pfam" id="PF01872"/>
    </source>
</evidence>
<comment type="pathway">
    <text evidence="1">Cofactor biosynthesis; riboflavin biosynthesis.</text>
</comment>
<proteinExistence type="predicted"/>
<keyword evidence="2" id="KW-0521">NADP</keyword>
<name>A0A3N2CZS8_9ACTN</name>
<dbReference type="OrthoDB" id="5243299at2"/>
<keyword evidence="3" id="KW-0560">Oxidoreductase</keyword>
<dbReference type="GO" id="GO:0008703">
    <property type="term" value="F:5-amino-6-(5-phosphoribosylamino)uracil reductase activity"/>
    <property type="evidence" value="ECO:0007669"/>
    <property type="project" value="InterPro"/>
</dbReference>
<organism evidence="5 6">
    <name type="scientific">Nocardioides aurantiacus</name>
    <dbReference type="NCBI Taxonomy" id="86796"/>
    <lineage>
        <taxon>Bacteria</taxon>
        <taxon>Bacillati</taxon>
        <taxon>Actinomycetota</taxon>
        <taxon>Actinomycetes</taxon>
        <taxon>Propionibacteriales</taxon>
        <taxon>Nocardioidaceae</taxon>
        <taxon>Nocardioides</taxon>
    </lineage>
</organism>
<protein>
    <submittedName>
        <fullName evidence="5">Riboflavin biosynthesis pyrimidine reductase</fullName>
    </submittedName>
</protein>
<evidence type="ECO:0000313" key="6">
    <source>
        <dbReference type="Proteomes" id="UP000281738"/>
    </source>
</evidence>
<evidence type="ECO:0000256" key="2">
    <source>
        <dbReference type="ARBA" id="ARBA00022857"/>
    </source>
</evidence>
<dbReference type="Gene3D" id="3.40.430.10">
    <property type="entry name" value="Dihydrofolate Reductase, subunit A"/>
    <property type="match status" value="1"/>
</dbReference>
<evidence type="ECO:0000256" key="3">
    <source>
        <dbReference type="ARBA" id="ARBA00023002"/>
    </source>
</evidence>
<dbReference type="EMBL" id="RKHO01000001">
    <property type="protein sequence ID" value="ROR93047.1"/>
    <property type="molecule type" value="Genomic_DNA"/>
</dbReference>
<keyword evidence="6" id="KW-1185">Reference proteome</keyword>
<dbReference type="PANTHER" id="PTHR38011">
    <property type="entry name" value="DIHYDROFOLATE REDUCTASE FAMILY PROTEIN (AFU_ORTHOLOGUE AFUA_8G06820)"/>
    <property type="match status" value="1"/>
</dbReference>
<dbReference type="InterPro" id="IPR002734">
    <property type="entry name" value="RibDG_C"/>
</dbReference>
<dbReference type="GO" id="GO:0009231">
    <property type="term" value="P:riboflavin biosynthetic process"/>
    <property type="evidence" value="ECO:0007669"/>
    <property type="project" value="InterPro"/>
</dbReference>
<dbReference type="InterPro" id="IPR024072">
    <property type="entry name" value="DHFR-like_dom_sf"/>
</dbReference>
<gene>
    <name evidence="5" type="ORF">EDD33_3952</name>
</gene>
<accession>A0A3N2CZS8</accession>